<dbReference type="PROSITE" id="PS00675">
    <property type="entry name" value="SIGMA54_INTERACT_1"/>
    <property type="match status" value="1"/>
</dbReference>
<dbReference type="Gene3D" id="3.40.50.300">
    <property type="entry name" value="P-loop containing nucleotide triphosphate hydrolases"/>
    <property type="match status" value="1"/>
</dbReference>
<dbReference type="EMBL" id="DF977003">
    <property type="protein sequence ID" value="GAQ25815.1"/>
    <property type="molecule type" value="Genomic_DNA"/>
</dbReference>
<dbReference type="PANTHER" id="PTHR32071">
    <property type="entry name" value="TRANSCRIPTIONAL REGULATORY PROTEIN"/>
    <property type="match status" value="1"/>
</dbReference>
<dbReference type="SMART" id="SM00382">
    <property type="entry name" value="AAA"/>
    <property type="match status" value="1"/>
</dbReference>
<dbReference type="InterPro" id="IPR035965">
    <property type="entry name" value="PAS-like_dom_sf"/>
</dbReference>
<dbReference type="AlphaFoldDB" id="A0A0U9HRY2"/>
<dbReference type="PROSITE" id="PS00676">
    <property type="entry name" value="SIGMA54_INTERACT_2"/>
    <property type="match status" value="1"/>
</dbReference>
<dbReference type="GO" id="GO:0005524">
    <property type="term" value="F:ATP binding"/>
    <property type="evidence" value="ECO:0007669"/>
    <property type="project" value="UniProtKB-KW"/>
</dbReference>
<dbReference type="OrthoDB" id="9803970at2"/>
<accession>A0A0U9HRY2</accession>
<protein>
    <submittedName>
        <fullName evidence="4">Transcriptional regulator with PAS, AAA-type ATPase, and DNA-binding Fis domains</fullName>
    </submittedName>
</protein>
<dbReference type="SUPFAM" id="SSF55785">
    <property type="entry name" value="PYP-like sensor domain (PAS domain)"/>
    <property type="match status" value="1"/>
</dbReference>
<evidence type="ECO:0000313" key="5">
    <source>
        <dbReference type="Proteomes" id="UP000062160"/>
    </source>
</evidence>
<dbReference type="InterPro" id="IPR025943">
    <property type="entry name" value="Sigma_54_int_dom_ATP-bd_2"/>
</dbReference>
<evidence type="ECO:0000259" key="3">
    <source>
        <dbReference type="PROSITE" id="PS50045"/>
    </source>
</evidence>
<dbReference type="InterPro" id="IPR002078">
    <property type="entry name" value="Sigma_54_int"/>
</dbReference>
<dbReference type="Gene3D" id="3.30.450.20">
    <property type="entry name" value="PAS domain"/>
    <property type="match status" value="1"/>
</dbReference>
<dbReference type="InterPro" id="IPR036388">
    <property type="entry name" value="WH-like_DNA-bd_sf"/>
</dbReference>
<sequence>MTKKLGIVTFSAAVGRSYKENLEKVFGDDVDIFDFSFENNNFDSQNIINQIKNLDTILISTYSQYEMLRNYLTDDFNVVIAKLTLSKKGYNILKSLTDVDTAMLVNLSPEMAAETIGLLYQLGFDYIKFIPVYPNMGKIPNIDVAVTTGEMRFVPQRAKRVYDLGHRLIDESTIVELFINLGLEEYLANKSVSEYFDTLVTYNIGVEYLLGKSNALKNQLDALLSLMDKGVIYANKDNIIVSCNGNAENIVRINKIDMLGKAANKILPEIDFSDKQIKDKLVKINGKYISLSCYPILEKDGKYNGSYAIIEDFQSKEDAQNKLRLQLMNKGHVAKYTIDQILGNSSEIEEVRNLIKRMAKSKASVLITGESGTGKELVAQAIHNLSNNKDKHFVAVNCASFNPSLLESELFGYEAGAFTGASKSGKKGIFEMANNGTLFLDEIGEMPIELQAKLLRVIEEREIMRVGGSEVIKVDMRIIAATNLDLEEQIQKGLFRKDLYYRLNVLPIYVPPLRDRKEDIEVLIEYFKNSMHGNFVITKETMNALKEYNWDGNIRELINCVRYLDNLEKSKIEIDDLPYHIRRRISNEVRRDLKFDQLDEILEDEKCLVVLEILHEAFLNREKLGRKTISQKAYNKRFNLSEYDVKSVLKKLSYYELTNSSRGRGGSTISPKGIEFLEALKKLNAN</sequence>
<keyword evidence="5" id="KW-1185">Reference proteome</keyword>
<dbReference type="PROSITE" id="PS50045">
    <property type="entry name" value="SIGMA54_INTERACT_4"/>
    <property type="match status" value="1"/>
</dbReference>
<dbReference type="Pfam" id="PF25601">
    <property type="entry name" value="AAA_lid_14"/>
    <property type="match status" value="1"/>
</dbReference>
<evidence type="ECO:0000256" key="1">
    <source>
        <dbReference type="ARBA" id="ARBA00022741"/>
    </source>
</evidence>
<dbReference type="STRING" id="224999.GCA_001485475_01851"/>
<dbReference type="Gene3D" id="1.10.10.10">
    <property type="entry name" value="Winged helix-like DNA-binding domain superfamily/Winged helix DNA-binding domain"/>
    <property type="match status" value="1"/>
</dbReference>
<keyword evidence="4" id="KW-0238">DNA-binding</keyword>
<dbReference type="InterPro" id="IPR027417">
    <property type="entry name" value="P-loop_NTPase"/>
</dbReference>
<dbReference type="FunFam" id="3.40.50.300:FF:000006">
    <property type="entry name" value="DNA-binding transcriptional regulator NtrC"/>
    <property type="match status" value="1"/>
</dbReference>
<evidence type="ECO:0000256" key="2">
    <source>
        <dbReference type="ARBA" id="ARBA00022840"/>
    </source>
</evidence>
<dbReference type="InterPro" id="IPR025662">
    <property type="entry name" value="Sigma_54_int_dom_ATP-bd_1"/>
</dbReference>
<dbReference type="CDD" id="cd00009">
    <property type="entry name" value="AAA"/>
    <property type="match status" value="1"/>
</dbReference>
<keyword evidence="2" id="KW-0067">ATP-binding</keyword>
<dbReference type="PANTHER" id="PTHR32071:SF57">
    <property type="entry name" value="C4-DICARBOXYLATE TRANSPORT TRANSCRIPTIONAL REGULATORY PROTEIN DCTD"/>
    <property type="match status" value="1"/>
</dbReference>
<dbReference type="SUPFAM" id="SSF52540">
    <property type="entry name" value="P-loop containing nucleoside triphosphate hydrolases"/>
    <property type="match status" value="1"/>
</dbReference>
<evidence type="ECO:0000313" key="4">
    <source>
        <dbReference type="EMBL" id="GAQ25815.1"/>
    </source>
</evidence>
<dbReference type="InterPro" id="IPR058031">
    <property type="entry name" value="AAA_lid_NorR"/>
</dbReference>
<feature type="domain" description="Sigma-54 factor interaction" evidence="3">
    <location>
        <begin position="341"/>
        <end position="566"/>
    </location>
</feature>
<dbReference type="InterPro" id="IPR003593">
    <property type="entry name" value="AAA+_ATPase"/>
</dbReference>
<reference evidence="4" key="1">
    <citation type="journal article" date="2016" name="Genome Announc.">
        <title>Draft Genome Sequence of the Syntrophic Lactate-Degrading Bacterium Tepidanaerobacter syntrophicus JLT.</title>
        <authorList>
            <person name="Matsuura N."/>
            <person name="Ohashi A."/>
            <person name="Tourlousse D.M."/>
            <person name="Sekiguchi Y."/>
        </authorList>
    </citation>
    <scope>NUCLEOTIDE SEQUENCE [LARGE SCALE GENOMIC DNA]</scope>
    <source>
        <strain evidence="4">JL</strain>
    </source>
</reference>
<dbReference type="RefSeq" id="WP_059033377.1">
    <property type="nucleotide sequence ID" value="NZ_DF977003.1"/>
</dbReference>
<name>A0A0U9HRY2_9FIRM</name>
<proteinExistence type="predicted"/>
<dbReference type="Pfam" id="PF00158">
    <property type="entry name" value="Sigma54_activat"/>
    <property type="match status" value="1"/>
</dbReference>
<organism evidence="4">
    <name type="scientific">Tepidanaerobacter syntrophicus</name>
    <dbReference type="NCBI Taxonomy" id="224999"/>
    <lineage>
        <taxon>Bacteria</taxon>
        <taxon>Bacillati</taxon>
        <taxon>Bacillota</taxon>
        <taxon>Clostridia</taxon>
        <taxon>Thermosediminibacterales</taxon>
        <taxon>Tepidanaerobacteraceae</taxon>
        <taxon>Tepidanaerobacter</taxon>
    </lineage>
</organism>
<dbReference type="GO" id="GO:0003677">
    <property type="term" value="F:DNA binding"/>
    <property type="evidence" value="ECO:0007669"/>
    <property type="project" value="UniProtKB-KW"/>
</dbReference>
<dbReference type="GO" id="GO:0006355">
    <property type="term" value="P:regulation of DNA-templated transcription"/>
    <property type="evidence" value="ECO:0007669"/>
    <property type="project" value="InterPro"/>
</dbReference>
<gene>
    <name evidence="4" type="ORF">TSYNT_963</name>
</gene>
<dbReference type="Gene3D" id="1.10.8.60">
    <property type="match status" value="1"/>
</dbReference>
<dbReference type="Proteomes" id="UP000062160">
    <property type="component" value="Unassembled WGS sequence"/>
</dbReference>
<keyword evidence="1" id="KW-0547">Nucleotide-binding</keyword>